<evidence type="ECO:0000256" key="1">
    <source>
        <dbReference type="SAM" id="MobiDB-lite"/>
    </source>
</evidence>
<dbReference type="EMBL" id="CAUYUJ010007779">
    <property type="protein sequence ID" value="CAK0821933.1"/>
    <property type="molecule type" value="Genomic_DNA"/>
</dbReference>
<evidence type="ECO:0000313" key="2">
    <source>
        <dbReference type="EMBL" id="CAK0821933.1"/>
    </source>
</evidence>
<feature type="region of interest" description="Disordered" evidence="1">
    <location>
        <begin position="221"/>
        <end position="302"/>
    </location>
</feature>
<dbReference type="Proteomes" id="UP001189429">
    <property type="component" value="Unassembled WGS sequence"/>
</dbReference>
<keyword evidence="3" id="KW-1185">Reference proteome</keyword>
<gene>
    <name evidence="2" type="ORF">PCOR1329_LOCUS23067</name>
</gene>
<organism evidence="2 3">
    <name type="scientific">Prorocentrum cordatum</name>
    <dbReference type="NCBI Taxonomy" id="2364126"/>
    <lineage>
        <taxon>Eukaryota</taxon>
        <taxon>Sar</taxon>
        <taxon>Alveolata</taxon>
        <taxon>Dinophyceae</taxon>
        <taxon>Prorocentrales</taxon>
        <taxon>Prorocentraceae</taxon>
        <taxon>Prorocentrum</taxon>
    </lineage>
</organism>
<proteinExistence type="predicted"/>
<reference evidence="2" key="1">
    <citation type="submission" date="2023-10" db="EMBL/GenBank/DDBJ databases">
        <authorList>
            <person name="Chen Y."/>
            <person name="Shah S."/>
            <person name="Dougan E. K."/>
            <person name="Thang M."/>
            <person name="Chan C."/>
        </authorList>
    </citation>
    <scope>NUCLEOTIDE SEQUENCE [LARGE SCALE GENOMIC DNA]</scope>
</reference>
<comment type="caution">
    <text evidence="2">The sequence shown here is derived from an EMBL/GenBank/DDBJ whole genome shotgun (WGS) entry which is preliminary data.</text>
</comment>
<accession>A0ABN9RXW1</accession>
<sequence>MPRSEDDEVIFKLGLENINMLFVSSKVLVFFDLQYVGRFWTSFELWLSLRTITANGLMSTPADQHRAHVVCTGAANQAEATNLEDDIIVTNQGDKDMQLVVLDDLAKNAGGLYKRAVAESAVRSAFEIGQRREWVTAGSCAAGQLRGELGCEQKPVSLALVEQSQIQTGSVGERLARAPEAAVSEGLARLQGGSRLSVLCVVGGLVLTAVATVGRQITGARRHSLPRGGPGDSYALAQEGPMEPLTAGSDRDSDSDDFSPPSESPLHAVARQIALSRPVAGSRGRVPPPGQRYARLGSEELL</sequence>
<evidence type="ECO:0000313" key="3">
    <source>
        <dbReference type="Proteomes" id="UP001189429"/>
    </source>
</evidence>
<name>A0ABN9RXW1_9DINO</name>
<protein>
    <submittedName>
        <fullName evidence="2">Uncharacterized protein</fullName>
    </submittedName>
</protein>